<keyword evidence="4 7" id="KW-0456">Lyase</keyword>
<evidence type="ECO:0000256" key="1">
    <source>
        <dbReference type="ARBA" id="ARBA00004418"/>
    </source>
</evidence>
<keyword evidence="2" id="KW-0732">Signal</keyword>
<dbReference type="InterPro" id="IPR008929">
    <property type="entry name" value="Chondroitin_lyas"/>
</dbReference>
<comment type="caution">
    <text evidence="7">The sequence shown here is derived from an EMBL/GenBank/DDBJ whole genome shotgun (WGS) entry which is preliminary data.</text>
</comment>
<dbReference type="Gene3D" id="2.70.98.70">
    <property type="match status" value="1"/>
</dbReference>
<dbReference type="GO" id="GO:0042597">
    <property type="term" value="C:periplasmic space"/>
    <property type="evidence" value="ECO:0007669"/>
    <property type="project" value="UniProtKB-SubCell"/>
</dbReference>
<dbReference type="InterPro" id="IPR008397">
    <property type="entry name" value="Alginate_lyase_dom"/>
</dbReference>
<feature type="domain" description="Alginate lyase" evidence="5">
    <location>
        <begin position="97"/>
        <end position="290"/>
    </location>
</feature>
<sequence>MKTTAGSPLFSPAFFQALRDKCGSQAWAQQALAKLQEQAEQRWARPFDIPLLEGGWSHNYNCPKDGDRLERLDRHHHRCPTCGSVWSGSPWDEVAVTHEHVSYSTGSRLMALLYGITGEARAAAWAKQVLLFYAAHYAQFQLHDRHGGASKLSGKVMCQTLSESSWLIPMAQAYCMLKQLDALTETEQQMIERDLLLQVLPLLDGNPMRKSNWQSYHNAARAWIAAATSRREQLEQAVRDSENGFEFQMEFSLSDDGFWYEGAWGYHFYTLEAQVQLVLAAQTMGMPLHEHERFQSMFRAPLQSMFPDGTLPPVHDSSTVNVYDYAALFEFSSCFFNVGREIVAASRRDSINALLFGEDDVCNRSRSTATASEPEFTELTKAGMIYMKQPSSSQAAMIDYGEHGGYHGHRDKLNLLYYAGGHPWLTDAGMLPYGNAMHEAYFKQTAAHNTVTIGGRSQAEAQGRMVKAERLNNGWLLLATETEEAYPGAYLRRQCVLTDRVLLDVFDVRCEQEQEVDWFVHTQGVHIHPEESVEAASELQIGTQDGYEYLKPVSEWKAGQGEVWMQAWRWDDGEHRGDHFEVYALHQQPDNTGEAVIVAESPAMPSIGKRSTLIRRRSGVKETRFITVFRACSDTDAPLQIRLRNNEAEAAPSVRAQIEVAFPDGTVQIIEV</sequence>
<evidence type="ECO:0000259" key="5">
    <source>
        <dbReference type="Pfam" id="PF05426"/>
    </source>
</evidence>
<accession>A0A559JKC1</accession>
<comment type="subcellular location">
    <subcellularLocation>
        <location evidence="1">Periplasm</location>
    </subcellularLocation>
</comment>
<evidence type="ECO:0000256" key="4">
    <source>
        <dbReference type="ARBA" id="ARBA00023239"/>
    </source>
</evidence>
<gene>
    <name evidence="7" type="ORF">FPZ49_33165</name>
</gene>
<dbReference type="PANTHER" id="PTHR39210:SF1">
    <property type="entry name" value="HEPARIN-SULFATE LYASE"/>
    <property type="match status" value="1"/>
</dbReference>
<reference evidence="7 8" key="1">
    <citation type="submission" date="2019-07" db="EMBL/GenBank/DDBJ databases">
        <authorList>
            <person name="Kim J."/>
        </authorList>
    </citation>
    <scope>NUCLEOTIDE SEQUENCE [LARGE SCALE GENOMIC DNA]</scope>
    <source>
        <strain evidence="7 8">JC52</strain>
    </source>
</reference>
<dbReference type="OrthoDB" id="9772435at2"/>
<keyword evidence="8" id="KW-1185">Reference proteome</keyword>
<dbReference type="InterPro" id="IPR012480">
    <property type="entry name" value="Hepar_II_III_C"/>
</dbReference>
<evidence type="ECO:0000256" key="3">
    <source>
        <dbReference type="ARBA" id="ARBA00022764"/>
    </source>
</evidence>
<dbReference type="Proteomes" id="UP000317036">
    <property type="component" value="Unassembled WGS sequence"/>
</dbReference>
<dbReference type="GO" id="GO:0016829">
    <property type="term" value="F:lyase activity"/>
    <property type="evidence" value="ECO:0007669"/>
    <property type="project" value="UniProtKB-KW"/>
</dbReference>
<name>A0A559JKC1_9BACL</name>
<dbReference type="Gene3D" id="1.50.10.100">
    <property type="entry name" value="Chondroitin AC/alginate lyase"/>
    <property type="match status" value="1"/>
</dbReference>
<dbReference type="AlphaFoldDB" id="A0A559JKC1"/>
<dbReference type="Pfam" id="PF05426">
    <property type="entry name" value="Alginate_lyase"/>
    <property type="match status" value="1"/>
</dbReference>
<evidence type="ECO:0000313" key="7">
    <source>
        <dbReference type="EMBL" id="TVY00322.1"/>
    </source>
</evidence>
<evidence type="ECO:0000256" key="2">
    <source>
        <dbReference type="ARBA" id="ARBA00022729"/>
    </source>
</evidence>
<feature type="domain" description="Heparinase II/III-like C-terminal" evidence="6">
    <location>
        <begin position="395"/>
        <end position="523"/>
    </location>
</feature>
<dbReference type="Pfam" id="PF07940">
    <property type="entry name" value="Hepar_II_III_C"/>
    <property type="match status" value="1"/>
</dbReference>
<organism evidence="7 8">
    <name type="scientific">Paenibacillus cremeus</name>
    <dbReference type="NCBI Taxonomy" id="2163881"/>
    <lineage>
        <taxon>Bacteria</taxon>
        <taxon>Bacillati</taxon>
        <taxon>Bacillota</taxon>
        <taxon>Bacilli</taxon>
        <taxon>Bacillales</taxon>
        <taxon>Paenibacillaceae</taxon>
        <taxon>Paenibacillus</taxon>
    </lineage>
</organism>
<dbReference type="SUPFAM" id="SSF48230">
    <property type="entry name" value="Chondroitin AC/alginate lyase"/>
    <property type="match status" value="1"/>
</dbReference>
<dbReference type="RefSeq" id="WP_144854651.1">
    <property type="nucleotide sequence ID" value="NZ_VNJI01000075.1"/>
</dbReference>
<dbReference type="EMBL" id="VNJI01000075">
    <property type="protein sequence ID" value="TVY00322.1"/>
    <property type="molecule type" value="Genomic_DNA"/>
</dbReference>
<keyword evidence="3" id="KW-0574">Periplasm</keyword>
<proteinExistence type="predicted"/>
<protein>
    <submittedName>
        <fullName evidence="7">Alginate lyase family protein</fullName>
    </submittedName>
</protein>
<dbReference type="PANTHER" id="PTHR39210">
    <property type="entry name" value="HEPARIN-SULFATE LYASE"/>
    <property type="match status" value="1"/>
</dbReference>
<evidence type="ECO:0000259" key="6">
    <source>
        <dbReference type="Pfam" id="PF07940"/>
    </source>
</evidence>
<evidence type="ECO:0000313" key="8">
    <source>
        <dbReference type="Proteomes" id="UP000317036"/>
    </source>
</evidence>